<feature type="binding site" description="axial binding residue" evidence="8">
    <location>
        <position position="160"/>
    </location>
    <ligand>
        <name>heme</name>
        <dbReference type="ChEBI" id="CHEBI:30413"/>
    </ligand>
    <ligandPart>
        <name>Fe</name>
        <dbReference type="ChEBI" id="CHEBI:18248"/>
    </ligandPart>
</feature>
<evidence type="ECO:0000256" key="6">
    <source>
        <dbReference type="ARBA" id="ARBA00023004"/>
    </source>
</evidence>
<dbReference type="GeneID" id="19323959"/>
<dbReference type="GO" id="GO:0005506">
    <property type="term" value="F:iron ion binding"/>
    <property type="evidence" value="ECO:0007669"/>
    <property type="project" value="InterPro"/>
</dbReference>
<keyword evidence="6 8" id="KW-0408">Iron</keyword>
<dbReference type="AlphaFoldDB" id="R8BNK5"/>
<dbReference type="SUPFAM" id="SSF48264">
    <property type="entry name" value="Cytochrome P450"/>
    <property type="match status" value="1"/>
</dbReference>
<dbReference type="HOGENOM" id="CLU_001570_14_7_1"/>
<comment type="similarity">
    <text evidence="2">Belongs to the cytochrome P450 family.</text>
</comment>
<evidence type="ECO:0000256" key="8">
    <source>
        <dbReference type="PIRSR" id="PIRSR602401-1"/>
    </source>
</evidence>
<dbReference type="RefSeq" id="XP_007914346.1">
    <property type="nucleotide sequence ID" value="XM_007916155.1"/>
</dbReference>
<dbReference type="InterPro" id="IPR036396">
    <property type="entry name" value="Cyt_P450_sf"/>
</dbReference>
<dbReference type="PRINTS" id="PR00463">
    <property type="entry name" value="EP450I"/>
</dbReference>
<name>R8BNK5_PHAM7</name>
<dbReference type="EMBL" id="KB933059">
    <property type="protein sequence ID" value="EOO00988.1"/>
    <property type="molecule type" value="Genomic_DNA"/>
</dbReference>
<accession>R8BNK5</accession>
<evidence type="ECO:0000313" key="9">
    <source>
        <dbReference type="EMBL" id="EOO00988.1"/>
    </source>
</evidence>
<dbReference type="GO" id="GO:0020037">
    <property type="term" value="F:heme binding"/>
    <property type="evidence" value="ECO:0007669"/>
    <property type="project" value="InterPro"/>
</dbReference>
<proteinExistence type="inferred from homology"/>
<protein>
    <submittedName>
        <fullName evidence="9">Putative cytochrome p450 protein</fullName>
    </submittedName>
</protein>
<dbReference type="InterPro" id="IPR001128">
    <property type="entry name" value="Cyt_P450"/>
</dbReference>
<sequence>MAKIVPKQTVMLTAGLLLGAGFETTSSLVAVTLYLLQRNSHCLERVTNEIRSSFKSQNDISFAAVDNLPYMVACLNEALRWYPPVASGMPRQVMKGGTSIAGEFVPESTIVSIHHWGVYHSSANFVKPDEYHPERWLGDPRFASDKLDIVQPFMVGPRNCIGKNLAIAEMRTILALLLFNFDFKMPPEYIGWAEKQRFYNLWDRGPLEMYVAPVQR</sequence>
<organism evidence="9 10">
    <name type="scientific">Phaeoacremonium minimum (strain UCR-PA7)</name>
    <name type="common">Esca disease fungus</name>
    <name type="synonym">Togninia minima</name>
    <dbReference type="NCBI Taxonomy" id="1286976"/>
    <lineage>
        <taxon>Eukaryota</taxon>
        <taxon>Fungi</taxon>
        <taxon>Dikarya</taxon>
        <taxon>Ascomycota</taxon>
        <taxon>Pezizomycotina</taxon>
        <taxon>Sordariomycetes</taxon>
        <taxon>Sordariomycetidae</taxon>
        <taxon>Togniniales</taxon>
        <taxon>Togniniaceae</taxon>
        <taxon>Phaeoacremonium</taxon>
    </lineage>
</organism>
<dbReference type="GO" id="GO:0016705">
    <property type="term" value="F:oxidoreductase activity, acting on paired donors, with incorporation or reduction of molecular oxygen"/>
    <property type="evidence" value="ECO:0007669"/>
    <property type="project" value="InterPro"/>
</dbReference>
<dbReference type="OrthoDB" id="1470350at2759"/>
<keyword evidence="5" id="KW-0560">Oxidoreductase</keyword>
<evidence type="ECO:0000256" key="7">
    <source>
        <dbReference type="ARBA" id="ARBA00023033"/>
    </source>
</evidence>
<dbReference type="Gene3D" id="1.10.630.10">
    <property type="entry name" value="Cytochrome P450"/>
    <property type="match status" value="1"/>
</dbReference>
<dbReference type="InterPro" id="IPR050121">
    <property type="entry name" value="Cytochrome_P450_monoxygenase"/>
</dbReference>
<keyword evidence="4 8" id="KW-0479">Metal-binding</keyword>
<dbReference type="eggNOG" id="KOG0158">
    <property type="taxonomic scope" value="Eukaryota"/>
</dbReference>
<comment type="cofactor">
    <cofactor evidence="1 8">
        <name>heme</name>
        <dbReference type="ChEBI" id="CHEBI:30413"/>
    </cofactor>
</comment>
<dbReference type="Proteomes" id="UP000014074">
    <property type="component" value="Unassembled WGS sequence"/>
</dbReference>
<dbReference type="GO" id="GO:0004497">
    <property type="term" value="F:monooxygenase activity"/>
    <property type="evidence" value="ECO:0007669"/>
    <property type="project" value="UniProtKB-KW"/>
</dbReference>
<evidence type="ECO:0000256" key="5">
    <source>
        <dbReference type="ARBA" id="ARBA00023002"/>
    </source>
</evidence>
<dbReference type="PANTHER" id="PTHR24305:SF230">
    <property type="entry name" value="P450, PUTATIVE (EUROFUNG)-RELATED"/>
    <property type="match status" value="1"/>
</dbReference>
<gene>
    <name evidence="9" type="ORF">UCRPA7_3598</name>
</gene>
<reference evidence="10" key="1">
    <citation type="journal article" date="2013" name="Genome Announc.">
        <title>Draft genome sequence of the ascomycete Phaeoacremonium aleophilum strain UCR-PA7, a causal agent of the esca disease complex in grapevines.</title>
        <authorList>
            <person name="Blanco-Ulate B."/>
            <person name="Rolshausen P."/>
            <person name="Cantu D."/>
        </authorList>
    </citation>
    <scope>NUCLEOTIDE SEQUENCE [LARGE SCALE GENOMIC DNA]</scope>
    <source>
        <strain evidence="10">UCR-PA7</strain>
    </source>
</reference>
<dbReference type="InterPro" id="IPR002401">
    <property type="entry name" value="Cyt_P450_E_grp-I"/>
</dbReference>
<evidence type="ECO:0000256" key="1">
    <source>
        <dbReference type="ARBA" id="ARBA00001971"/>
    </source>
</evidence>
<dbReference type="PANTHER" id="PTHR24305">
    <property type="entry name" value="CYTOCHROME P450"/>
    <property type="match status" value="1"/>
</dbReference>
<dbReference type="KEGG" id="tmn:UCRPA7_3598"/>
<keyword evidence="10" id="KW-1185">Reference proteome</keyword>
<evidence type="ECO:0000313" key="10">
    <source>
        <dbReference type="Proteomes" id="UP000014074"/>
    </source>
</evidence>
<dbReference type="PRINTS" id="PR00385">
    <property type="entry name" value="P450"/>
</dbReference>
<keyword evidence="7" id="KW-0503">Monooxygenase</keyword>
<keyword evidence="3 8" id="KW-0349">Heme</keyword>
<evidence type="ECO:0000256" key="4">
    <source>
        <dbReference type="ARBA" id="ARBA00022723"/>
    </source>
</evidence>
<evidence type="ECO:0000256" key="3">
    <source>
        <dbReference type="ARBA" id="ARBA00022617"/>
    </source>
</evidence>
<dbReference type="Pfam" id="PF00067">
    <property type="entry name" value="p450"/>
    <property type="match status" value="1"/>
</dbReference>
<evidence type="ECO:0000256" key="2">
    <source>
        <dbReference type="ARBA" id="ARBA00010617"/>
    </source>
</evidence>